<dbReference type="Gene3D" id="3.40.250.10">
    <property type="entry name" value="Rhodanese-like domain"/>
    <property type="match status" value="2"/>
</dbReference>
<sequence length="273" mass="29264">MNSASIIDAAQLASRLARPGTLLVDVRSADAWRASTLPGAVHLDAYSVFIDRSDDEGIQHLVAAAAQALAEIGAFSATQTIYFETATGMVSPRALWFHELLGLPNGRILDGGIDAWHAIAGELAPGAGASSTIALERRAVAPAAWRAESIASYDEVTAADGVETVVVDVRRFSEYQGEFVHPCCARGGRIPGSVHLFWEDVLQGGSYRSPSEILARATEAGLDPRQTLILYCHRGARAATVFYALRMAGFSKLKVFVGSWHEWAERASGVDPR</sequence>
<dbReference type="SMART" id="SM00450">
    <property type="entry name" value="RHOD"/>
    <property type="match status" value="2"/>
</dbReference>
<dbReference type="PANTHER" id="PTHR43855:SF1">
    <property type="entry name" value="THIOSULFATE SULFURTRANSFERASE"/>
    <property type="match status" value="1"/>
</dbReference>
<dbReference type="PANTHER" id="PTHR43855">
    <property type="entry name" value="THIOSULFATE SULFURTRANSFERASE"/>
    <property type="match status" value="1"/>
</dbReference>
<organism evidence="3 4">
    <name type="scientific">Halotalea alkalilenta</name>
    <dbReference type="NCBI Taxonomy" id="376489"/>
    <lineage>
        <taxon>Bacteria</taxon>
        <taxon>Pseudomonadati</taxon>
        <taxon>Pseudomonadota</taxon>
        <taxon>Gammaproteobacteria</taxon>
        <taxon>Oceanospirillales</taxon>
        <taxon>Halomonadaceae</taxon>
        <taxon>Halotalea</taxon>
    </lineage>
</organism>
<reference evidence="3 4" key="1">
    <citation type="submission" date="2016-04" db="EMBL/GenBank/DDBJ databases">
        <title>Complete Genome Sequence of Halotalea alkalilenta IHB B 13600.</title>
        <authorList>
            <person name="Swarnkar M.K."/>
            <person name="Sharma A."/>
            <person name="Kaushal K."/>
            <person name="Soni R."/>
            <person name="Rana S."/>
            <person name="Singh A.K."/>
            <person name="Gulati A."/>
        </authorList>
    </citation>
    <scope>NUCLEOTIDE SEQUENCE [LARGE SCALE GENOMIC DNA]</scope>
    <source>
        <strain evidence="3 4">IHB B 13600</strain>
    </source>
</reference>
<dbReference type="InterPro" id="IPR036873">
    <property type="entry name" value="Rhodanese-like_dom_sf"/>
</dbReference>
<keyword evidence="1" id="KW-0677">Repeat</keyword>
<dbReference type="PROSITE" id="PS50206">
    <property type="entry name" value="RHODANESE_3"/>
    <property type="match status" value="2"/>
</dbReference>
<dbReference type="InterPro" id="IPR051126">
    <property type="entry name" value="Thiosulfate_sulfurtransferase"/>
</dbReference>
<evidence type="ECO:0000313" key="3">
    <source>
        <dbReference type="EMBL" id="ANF56319.1"/>
    </source>
</evidence>
<dbReference type="EMBL" id="CP015243">
    <property type="protein sequence ID" value="ANF56319.1"/>
    <property type="molecule type" value="Genomic_DNA"/>
</dbReference>
<accession>A0A172YAQ7</accession>
<dbReference type="STRING" id="376489.A5892_01610"/>
<name>A0A172YAQ7_9GAMM</name>
<gene>
    <name evidence="3" type="ORF">A5892_01610</name>
</gene>
<dbReference type="Proteomes" id="UP000077875">
    <property type="component" value="Chromosome"/>
</dbReference>
<dbReference type="RefSeq" id="WP_064121304.1">
    <property type="nucleotide sequence ID" value="NZ_CP015243.1"/>
</dbReference>
<evidence type="ECO:0000313" key="4">
    <source>
        <dbReference type="Proteomes" id="UP000077875"/>
    </source>
</evidence>
<dbReference type="SUPFAM" id="SSF52821">
    <property type="entry name" value="Rhodanese/Cell cycle control phosphatase"/>
    <property type="match status" value="2"/>
</dbReference>
<keyword evidence="4" id="KW-1185">Reference proteome</keyword>
<evidence type="ECO:0000259" key="2">
    <source>
        <dbReference type="PROSITE" id="PS50206"/>
    </source>
</evidence>
<dbReference type="KEGG" id="haa:A5892_01610"/>
<feature type="domain" description="Rhodanese" evidence="2">
    <location>
        <begin position="160"/>
        <end position="272"/>
    </location>
</feature>
<protein>
    <recommendedName>
        <fullName evidence="2">Rhodanese domain-containing protein</fullName>
    </recommendedName>
</protein>
<dbReference type="Pfam" id="PF00581">
    <property type="entry name" value="Rhodanese"/>
    <property type="match status" value="2"/>
</dbReference>
<feature type="domain" description="Rhodanese" evidence="2">
    <location>
        <begin position="17"/>
        <end position="125"/>
    </location>
</feature>
<dbReference type="InterPro" id="IPR001763">
    <property type="entry name" value="Rhodanese-like_dom"/>
</dbReference>
<dbReference type="AlphaFoldDB" id="A0A172YAQ7"/>
<evidence type="ECO:0000256" key="1">
    <source>
        <dbReference type="ARBA" id="ARBA00022737"/>
    </source>
</evidence>
<proteinExistence type="predicted"/>